<dbReference type="Proteomes" id="UP000678393">
    <property type="component" value="Unassembled WGS sequence"/>
</dbReference>
<dbReference type="GO" id="GO:0030833">
    <property type="term" value="P:regulation of actin filament polymerization"/>
    <property type="evidence" value="ECO:0007669"/>
    <property type="project" value="TreeGrafter"/>
</dbReference>
<dbReference type="SUPFAM" id="SSF48350">
    <property type="entry name" value="GTPase activation domain, GAP"/>
    <property type="match status" value="1"/>
</dbReference>
<dbReference type="InterPro" id="IPR008936">
    <property type="entry name" value="Rho_GTPase_activation_prot"/>
</dbReference>
<name>A0A8S3ZTF1_9EUPU</name>
<dbReference type="AlphaFoldDB" id="A0A8S3ZTF1"/>
<organism evidence="3 4">
    <name type="scientific">Candidula unifasciata</name>
    <dbReference type="NCBI Taxonomy" id="100452"/>
    <lineage>
        <taxon>Eukaryota</taxon>
        <taxon>Metazoa</taxon>
        <taxon>Spiralia</taxon>
        <taxon>Lophotrochozoa</taxon>
        <taxon>Mollusca</taxon>
        <taxon>Gastropoda</taxon>
        <taxon>Heterobranchia</taxon>
        <taxon>Euthyneura</taxon>
        <taxon>Panpulmonata</taxon>
        <taxon>Eupulmonata</taxon>
        <taxon>Stylommatophora</taxon>
        <taxon>Helicina</taxon>
        <taxon>Helicoidea</taxon>
        <taxon>Geomitridae</taxon>
        <taxon>Candidula</taxon>
    </lineage>
</organism>
<accession>A0A8S3ZTF1</accession>
<dbReference type="EMBL" id="CAJHNH020005648">
    <property type="protein sequence ID" value="CAG5132789.1"/>
    <property type="molecule type" value="Genomic_DNA"/>
</dbReference>
<comment type="caution">
    <text evidence="3">The sequence shown here is derived from an EMBL/GenBank/DDBJ whole genome shotgun (WGS) entry which is preliminary data.</text>
</comment>
<feature type="non-terminal residue" evidence="3">
    <location>
        <position position="160"/>
    </location>
</feature>
<dbReference type="InterPro" id="IPR000198">
    <property type="entry name" value="RhoGAP_dom"/>
</dbReference>
<dbReference type="PANTHER" id="PTHR14963">
    <property type="entry name" value="RHO GTPASE ACTIVATING PROTEIN 18,19-RELATED"/>
    <property type="match status" value="1"/>
</dbReference>
<evidence type="ECO:0000259" key="2">
    <source>
        <dbReference type="PROSITE" id="PS50238"/>
    </source>
</evidence>
<evidence type="ECO:0000313" key="4">
    <source>
        <dbReference type="Proteomes" id="UP000678393"/>
    </source>
</evidence>
<keyword evidence="1" id="KW-0343">GTPase activation</keyword>
<reference evidence="3" key="1">
    <citation type="submission" date="2021-04" db="EMBL/GenBank/DDBJ databases">
        <authorList>
            <consortium name="Molecular Ecology Group"/>
        </authorList>
    </citation>
    <scope>NUCLEOTIDE SEQUENCE</scope>
</reference>
<dbReference type="PROSITE" id="PS50238">
    <property type="entry name" value="RHOGAP"/>
    <property type="match status" value="1"/>
</dbReference>
<feature type="domain" description="Rho-GAP" evidence="2">
    <location>
        <begin position="110"/>
        <end position="160"/>
    </location>
</feature>
<gene>
    <name evidence="3" type="ORF">CUNI_LOCUS18347</name>
</gene>
<dbReference type="GO" id="GO:0005737">
    <property type="term" value="C:cytoplasm"/>
    <property type="evidence" value="ECO:0007669"/>
    <property type="project" value="TreeGrafter"/>
</dbReference>
<feature type="non-terminal residue" evidence="3">
    <location>
        <position position="1"/>
    </location>
</feature>
<dbReference type="OrthoDB" id="27680at2759"/>
<dbReference type="GO" id="GO:0005096">
    <property type="term" value="F:GTPase activator activity"/>
    <property type="evidence" value="ECO:0007669"/>
    <property type="project" value="UniProtKB-KW"/>
</dbReference>
<dbReference type="Gene3D" id="1.10.555.10">
    <property type="entry name" value="Rho GTPase activation protein"/>
    <property type="match status" value="1"/>
</dbReference>
<evidence type="ECO:0000313" key="3">
    <source>
        <dbReference type="EMBL" id="CAG5132789.1"/>
    </source>
</evidence>
<protein>
    <recommendedName>
        <fullName evidence="2">Rho-GAP domain-containing protein</fullName>
    </recommendedName>
</protein>
<proteinExistence type="predicted"/>
<evidence type="ECO:0000256" key="1">
    <source>
        <dbReference type="ARBA" id="ARBA00022468"/>
    </source>
</evidence>
<dbReference type="GO" id="GO:0007165">
    <property type="term" value="P:signal transduction"/>
    <property type="evidence" value="ECO:0007669"/>
    <property type="project" value="InterPro"/>
</dbReference>
<sequence length="160" mass="18133">VSSKRSQSNSPEQFASLPVVSDMEFHLQERKKSLHGGSITPDPDSQIWPIFEPKSDPLGLTLIGDLAECDMNKIKALAHIELTTLFDHYDIVYTRPKRKRKTKEHGIFGVPLEIMVEHDQKRSPGATVPIVFQAMINFLEKEGLYTEGLMRVSRAESRTK</sequence>
<dbReference type="GO" id="GO:0051056">
    <property type="term" value="P:regulation of small GTPase mediated signal transduction"/>
    <property type="evidence" value="ECO:0007669"/>
    <property type="project" value="TreeGrafter"/>
</dbReference>
<keyword evidence="4" id="KW-1185">Reference proteome</keyword>
<dbReference type="PANTHER" id="PTHR14963:SF1">
    <property type="entry name" value="RHO GTPASE-ACTIVATING PROTEIN CONUNDRUM"/>
    <property type="match status" value="1"/>
</dbReference>